<dbReference type="GO" id="GO:0005737">
    <property type="term" value="C:cytoplasm"/>
    <property type="evidence" value="ECO:0007669"/>
    <property type="project" value="UniProtKB-SubCell"/>
</dbReference>
<dbReference type="InterPro" id="IPR036188">
    <property type="entry name" value="FAD/NAD-bd_sf"/>
</dbReference>
<dbReference type="GO" id="GO:0046592">
    <property type="term" value="F:polyamine oxidase activity"/>
    <property type="evidence" value="ECO:0007669"/>
    <property type="project" value="TreeGrafter"/>
</dbReference>
<dbReference type="InterPro" id="IPR050281">
    <property type="entry name" value="Flavin_monoamine_oxidase"/>
</dbReference>
<keyword evidence="5" id="KW-0285">Flavoprotein</keyword>
<evidence type="ECO:0000313" key="9">
    <source>
        <dbReference type="EMBL" id="JAB58321.1"/>
    </source>
</evidence>
<evidence type="ECO:0000256" key="1">
    <source>
        <dbReference type="ARBA" id="ARBA00001974"/>
    </source>
</evidence>
<dbReference type="EMBL" id="GANO01001550">
    <property type="protein sequence ID" value="JAB58321.1"/>
    <property type="molecule type" value="mRNA"/>
</dbReference>
<organism evidence="9">
    <name type="scientific">Corethrella appendiculata</name>
    <dbReference type="NCBI Taxonomy" id="1370023"/>
    <lineage>
        <taxon>Eukaryota</taxon>
        <taxon>Metazoa</taxon>
        <taxon>Ecdysozoa</taxon>
        <taxon>Arthropoda</taxon>
        <taxon>Hexapoda</taxon>
        <taxon>Insecta</taxon>
        <taxon>Pterygota</taxon>
        <taxon>Neoptera</taxon>
        <taxon>Endopterygota</taxon>
        <taxon>Diptera</taxon>
        <taxon>Nematocera</taxon>
        <taxon>Culicoidea</taxon>
        <taxon>Chaoboridae</taxon>
        <taxon>Corethrella</taxon>
    </lineage>
</organism>
<dbReference type="PANTHER" id="PTHR10742:SF405">
    <property type="entry name" value="PEROXISOMAL N(1)-ACETYL-SPERMINE_SPERMIDINE OXIDASE"/>
    <property type="match status" value="1"/>
</dbReference>
<evidence type="ECO:0000256" key="3">
    <source>
        <dbReference type="ARBA" id="ARBA00005995"/>
    </source>
</evidence>
<dbReference type="Gene3D" id="3.90.660.10">
    <property type="match status" value="1"/>
</dbReference>
<evidence type="ECO:0000256" key="4">
    <source>
        <dbReference type="ARBA" id="ARBA00022490"/>
    </source>
</evidence>
<evidence type="ECO:0000256" key="6">
    <source>
        <dbReference type="ARBA" id="ARBA00022827"/>
    </source>
</evidence>
<keyword evidence="6" id="KW-0274">FAD</keyword>
<keyword evidence="7" id="KW-0560">Oxidoreductase</keyword>
<dbReference type="AlphaFoldDB" id="U5EL65"/>
<dbReference type="Gene3D" id="3.50.50.60">
    <property type="entry name" value="FAD/NAD(P)-binding domain"/>
    <property type="match status" value="1"/>
</dbReference>
<evidence type="ECO:0000256" key="7">
    <source>
        <dbReference type="ARBA" id="ARBA00023002"/>
    </source>
</evidence>
<comment type="subcellular location">
    <subcellularLocation>
        <location evidence="2">Cytoplasm</location>
    </subcellularLocation>
</comment>
<dbReference type="InterPro" id="IPR002937">
    <property type="entry name" value="Amino_oxidase"/>
</dbReference>
<evidence type="ECO:0000256" key="5">
    <source>
        <dbReference type="ARBA" id="ARBA00022630"/>
    </source>
</evidence>
<comment type="cofactor">
    <cofactor evidence="1">
        <name>FAD</name>
        <dbReference type="ChEBI" id="CHEBI:57692"/>
    </cofactor>
</comment>
<feature type="non-terminal residue" evidence="9">
    <location>
        <position position="1"/>
    </location>
</feature>
<dbReference type="SUPFAM" id="SSF54373">
    <property type="entry name" value="FAD-linked reductases, C-terminal domain"/>
    <property type="match status" value="1"/>
</dbReference>
<evidence type="ECO:0000259" key="8">
    <source>
        <dbReference type="Pfam" id="PF01593"/>
    </source>
</evidence>
<comment type="similarity">
    <text evidence="3">Belongs to the flavin monoamine oxidase family.</text>
</comment>
<protein>
    <submittedName>
        <fullName evidence="9">Putative flavin-containing amine oxidase</fullName>
    </submittedName>
</protein>
<reference evidence="9" key="1">
    <citation type="journal article" date="2014" name="Insect Biochem. Mol. Biol.">
        <title>An insight into the sialome of the frog biting fly, Corethrella appendiculata.</title>
        <authorList>
            <person name="Ribeiro J.M.C."/>
            <person name="Chagas A.C."/>
            <person name="Pham V.M."/>
            <person name="Lounibos L.P."/>
            <person name="Calvo E."/>
        </authorList>
    </citation>
    <scope>NUCLEOTIDE SEQUENCE</scope>
    <source>
        <tissue evidence="9">Salivary glands</tissue>
    </source>
</reference>
<keyword evidence="4" id="KW-0963">Cytoplasm</keyword>
<evidence type="ECO:0000256" key="2">
    <source>
        <dbReference type="ARBA" id="ARBA00004496"/>
    </source>
</evidence>
<accession>U5EL65</accession>
<name>U5EL65_9DIPT</name>
<dbReference type="PANTHER" id="PTHR10742">
    <property type="entry name" value="FLAVIN MONOAMINE OXIDASE"/>
    <property type="match status" value="1"/>
</dbReference>
<dbReference type="Pfam" id="PF01593">
    <property type="entry name" value="Amino_oxidase"/>
    <property type="match status" value="1"/>
</dbReference>
<feature type="domain" description="Amine oxidase" evidence="8">
    <location>
        <begin position="22"/>
        <end position="495"/>
    </location>
</feature>
<proteinExistence type="evidence at transcript level"/>
<sequence length="500" mass="57090">FDCELKADEVNCIDVLILGAGMAGLGAATSLRDSGLSFIILEGQQRVGGRIHTTNMLKFSQSDEFSANCRIDSGAQWLHGRQNYLHEIAAKHQLVRPELSEEALGRYVRDDGLIIDKLFVRKIDFKIGQILEECEKFASEKERKFPESIGEFLENKFEKIIENFDNKEKVIARQLLDWHIRFQIIDNSCVSMNDVSAKDWGKYSFNGEDCQAHINLYSGFQPLLDILADDVGINKVIFDKEVVRIDWNNENDKVRVKCADDTVYEAKHVICTFSIGVLRERINELFTPQLPNVYKQCIDDIGFGTINKIFLQFEEKWWGEINGGIQLLWRDDEYTNSDWCRYLSGFDELYPGIENTLLGWVGGEGALEMESLSDESIVKQCLSVLETFTGRKVPEPINYFCTRWNSNKFARGSYSYTSKQCDFTNSSPELLSRPLTKYDLNDLQKNMKNLNLNGQQITSEIIHKPLIMFAGEACHSSYFSTVHGAFLSGRDQANKLKAIN</sequence>
<dbReference type="SUPFAM" id="SSF51905">
    <property type="entry name" value="FAD/NAD(P)-binding domain"/>
    <property type="match status" value="1"/>
</dbReference>